<keyword evidence="3" id="KW-0808">Transferase</keyword>
<name>A0A3N9TIG1_9VIBR</name>
<keyword evidence="1" id="KW-0472">Membrane</keyword>
<dbReference type="AlphaFoldDB" id="A0A3N9TIG1"/>
<reference evidence="3 4" key="1">
    <citation type="submission" date="2018-11" db="EMBL/GenBank/DDBJ databases">
        <title>Vibrio LJC006 sp. nov., isolated from seawater during the bloom of the enteromorpha.</title>
        <authorList>
            <person name="Liang J."/>
        </authorList>
    </citation>
    <scope>NUCLEOTIDE SEQUENCE [LARGE SCALE GENOMIC DNA]</scope>
    <source>
        <strain evidence="3 4">LJC006</strain>
    </source>
</reference>
<dbReference type="SUPFAM" id="SSF53756">
    <property type="entry name" value="UDP-Glycosyltransferase/glycogen phosphorylase"/>
    <property type="match status" value="1"/>
</dbReference>
<dbReference type="Gene3D" id="3.40.50.2000">
    <property type="entry name" value="Glycogen Phosphorylase B"/>
    <property type="match status" value="2"/>
</dbReference>
<dbReference type="PANTHER" id="PTHR45947">
    <property type="entry name" value="SULFOQUINOVOSYL TRANSFERASE SQD2"/>
    <property type="match status" value="1"/>
</dbReference>
<keyword evidence="1" id="KW-0812">Transmembrane</keyword>
<feature type="domain" description="Glycosyl transferase family 1" evidence="2">
    <location>
        <begin position="215"/>
        <end position="369"/>
    </location>
</feature>
<keyword evidence="1" id="KW-1133">Transmembrane helix</keyword>
<feature type="transmembrane region" description="Helical" evidence="1">
    <location>
        <begin position="70"/>
        <end position="93"/>
    </location>
</feature>
<comment type="caution">
    <text evidence="3">The sequence shown here is derived from an EMBL/GenBank/DDBJ whole genome shotgun (WGS) entry which is preliminary data.</text>
</comment>
<organism evidence="3 4">
    <name type="scientific">Vibrio viridaestus</name>
    <dbReference type="NCBI Taxonomy" id="2487322"/>
    <lineage>
        <taxon>Bacteria</taxon>
        <taxon>Pseudomonadati</taxon>
        <taxon>Pseudomonadota</taxon>
        <taxon>Gammaproteobacteria</taxon>
        <taxon>Vibrionales</taxon>
        <taxon>Vibrionaceae</taxon>
        <taxon>Vibrio</taxon>
    </lineage>
</organism>
<evidence type="ECO:0000313" key="4">
    <source>
        <dbReference type="Proteomes" id="UP000281112"/>
    </source>
</evidence>
<dbReference type="InterPro" id="IPR001296">
    <property type="entry name" value="Glyco_trans_1"/>
</dbReference>
<dbReference type="RefSeq" id="WP_124936001.1">
    <property type="nucleotide sequence ID" value="NZ_RJVQ01000002.1"/>
</dbReference>
<dbReference type="OrthoDB" id="9768937at2"/>
<keyword evidence="4" id="KW-1185">Reference proteome</keyword>
<protein>
    <submittedName>
        <fullName evidence="3">Colanic acid biosynthesis glycosyltransferase WcaL</fullName>
    </submittedName>
</protein>
<dbReference type="PANTHER" id="PTHR45947:SF15">
    <property type="entry name" value="TEICHURONIC ACID BIOSYNTHESIS GLYCOSYLTRANSFERASE TUAC-RELATED"/>
    <property type="match status" value="1"/>
</dbReference>
<gene>
    <name evidence="3" type="ORF">EES38_04540</name>
</gene>
<proteinExistence type="predicted"/>
<dbReference type="Proteomes" id="UP000281112">
    <property type="component" value="Unassembled WGS sequence"/>
</dbReference>
<dbReference type="InterPro" id="IPR050194">
    <property type="entry name" value="Glycosyltransferase_grp1"/>
</dbReference>
<dbReference type="Pfam" id="PF00534">
    <property type="entry name" value="Glycos_transf_1"/>
    <property type="match status" value="1"/>
</dbReference>
<evidence type="ECO:0000256" key="1">
    <source>
        <dbReference type="SAM" id="Phobius"/>
    </source>
</evidence>
<accession>A0A3N9TIG1</accession>
<evidence type="ECO:0000313" key="3">
    <source>
        <dbReference type="EMBL" id="RQW63880.1"/>
    </source>
</evidence>
<dbReference type="EMBL" id="RJVQ01000002">
    <property type="protein sequence ID" value="RQW63880.1"/>
    <property type="molecule type" value="Genomic_DNA"/>
</dbReference>
<evidence type="ECO:0000259" key="2">
    <source>
        <dbReference type="Pfam" id="PF00534"/>
    </source>
</evidence>
<dbReference type="GO" id="GO:0016757">
    <property type="term" value="F:glycosyltransferase activity"/>
    <property type="evidence" value="ECO:0007669"/>
    <property type="project" value="InterPro"/>
</dbReference>
<sequence>MKVAIHTNQFPVLSETFIIDQVISLKKAGIDVVVFTQKLNNSIHQDKMKDIDINNDIIVIGSLKLKPSQIHIFMINILVNIVCYWKALIGILFTKGKFRMKTCLLSELSKSNSYRNINVHISHFGDVGIMTEWMKLVGKIEGDTLVYFHGADMSNTKALESLVPLYKKYLFSSTNKLLPISDYWRNKLVSWGANPERVSVQHMGVNINLIPESTRKRRVFEDCINIIQVGRLIEKKAILDSIKAVIQFHRYFDVKFLIVGDGPLRKEAEFLIEENNASSYIKLIGEASHEAVSSMLSSSDVFLLPSVTATNGDQEGIPVALMEAMLHGLVVVSTYHSGIPELVQDKINGFLVDEHSLDGITEALSTIKNLSGCEIDMIRANAINTIKEKFDSEDLSSTLIKHFLTKKIEVSNSAVSSQRDNIHGFK</sequence>